<dbReference type="PROSITE" id="PS00329">
    <property type="entry name" value="HSP70_2"/>
    <property type="match status" value="1"/>
</dbReference>
<dbReference type="PROSITE" id="PS00297">
    <property type="entry name" value="HSP70_1"/>
    <property type="match status" value="1"/>
</dbReference>
<keyword evidence="3 7" id="KW-0547">Nucleotide-binding</keyword>
<dbReference type="GO" id="GO:0005524">
    <property type="term" value="F:ATP binding"/>
    <property type="evidence" value="ECO:0007669"/>
    <property type="project" value="UniProtKB-UniRule"/>
</dbReference>
<keyword evidence="5 7" id="KW-0346">Stress response</keyword>
<dbReference type="InterPro" id="IPR029048">
    <property type="entry name" value="HSP70_C_sf"/>
</dbReference>
<dbReference type="PRINTS" id="PR00301">
    <property type="entry name" value="HEATSHOCK70"/>
</dbReference>
<protein>
    <recommendedName>
        <fullName evidence="7">Chaperone protein DnaK</fullName>
    </recommendedName>
    <alternativeName>
        <fullName evidence="7">HSP70</fullName>
    </alternativeName>
    <alternativeName>
        <fullName evidence="7">Heat shock 70 kDa protein</fullName>
    </alternativeName>
    <alternativeName>
        <fullName evidence="7">Heat shock protein 70</fullName>
    </alternativeName>
</protein>
<dbReference type="PANTHER" id="PTHR19375">
    <property type="entry name" value="HEAT SHOCK PROTEIN 70KDA"/>
    <property type="match status" value="1"/>
</dbReference>
<sequence length="643" mass="68985">MGKVIGIDLGTTNSCVAVMEGGEPKVIANAEGFRTTPSVVAFAKNGERLVGLVARRQAVTNPTNTLYSIKRFMGRRFDEVSSEMKLVPYQVVRGANNDARVKAGDGEFSPPEIAAMILQKMKATAEEYLGEKVTEAVVTVPAYFNDSQRQATKDAGRIAGLDVKRIVNEPTAAALAYGLDKKKDEKVAVFDLGGGTFDISILEIGDGVFEVRSTNGDTHLGGDDFDQKIIDWLAEEFRAQEGIDLRKDPMALQRLKEAAEKAKCELSGTMQTEVNLPFVTAVDGVPKHLVVSLTRAKLEQIVADLIERCRGPVLQALKDAGLSPSQIDEVVLVGGSTRMPRVKELVKEIFGKEPHQGVNPDEVVAVGAAIQGAVLAGDVRDVVLLDVTPLSLGIETMGGVMTVMIPRNTTIPTKKSETYSTASDSQPSVEIHVLQGERPMVAGNKSLGKFHLDGIPPAPRGVPQIEVTFDIDANGILHVSAKDRATNKEQSIRIEASSGLKEDEIKEMMRDAETHADEDRKRKEQVEARNRADTLVYEAEKNLKEHGDKYGELKAKIETKVTAVKDALKGEDSAALTTASEELQQVLHEASALLYQQAGAAQGAPGAAPGGSGPMGGPEFASEPKKKKEGGDGAVDADFEVVN</sequence>
<feature type="modified residue" description="Phosphothreonine; by autocatalysis" evidence="7">
    <location>
        <position position="196"/>
    </location>
</feature>
<dbReference type="HAMAP" id="MF_00332">
    <property type="entry name" value="DnaK"/>
    <property type="match status" value="1"/>
</dbReference>
<dbReference type="InterPro" id="IPR029047">
    <property type="entry name" value="HSP70_peptide-bd_sf"/>
</dbReference>
<dbReference type="Proteomes" id="UP000696931">
    <property type="component" value="Unassembled WGS sequence"/>
</dbReference>
<feature type="region of interest" description="Disordered" evidence="9">
    <location>
        <begin position="599"/>
        <end position="643"/>
    </location>
</feature>
<evidence type="ECO:0000256" key="5">
    <source>
        <dbReference type="ARBA" id="ARBA00023016"/>
    </source>
</evidence>
<dbReference type="SUPFAM" id="SSF100920">
    <property type="entry name" value="Heat shock protein 70kD (HSP70), peptide-binding domain"/>
    <property type="match status" value="1"/>
</dbReference>
<dbReference type="InterPro" id="IPR012725">
    <property type="entry name" value="Chaperone_DnaK"/>
</dbReference>
<dbReference type="NCBIfam" id="NF001413">
    <property type="entry name" value="PRK00290.1"/>
    <property type="match status" value="1"/>
</dbReference>
<dbReference type="FunFam" id="2.60.34.10:FF:000014">
    <property type="entry name" value="Chaperone protein DnaK HSP70"/>
    <property type="match status" value="1"/>
</dbReference>
<dbReference type="Gene3D" id="3.30.420.40">
    <property type="match status" value="2"/>
</dbReference>
<dbReference type="Gene3D" id="1.20.1270.10">
    <property type="match status" value="1"/>
</dbReference>
<reference evidence="10" key="1">
    <citation type="submission" date="2020-07" db="EMBL/GenBank/DDBJ databases">
        <title>Huge and variable diversity of episymbiotic CPR bacteria and DPANN archaea in groundwater ecosystems.</title>
        <authorList>
            <person name="He C.Y."/>
            <person name="Keren R."/>
            <person name="Whittaker M."/>
            <person name="Farag I.F."/>
            <person name="Doudna J."/>
            <person name="Cate J.H.D."/>
            <person name="Banfield J.F."/>
        </authorList>
    </citation>
    <scope>NUCLEOTIDE SEQUENCE</scope>
    <source>
        <strain evidence="10">NC_groundwater_1813_Pr3_B-0.1um_71_17</strain>
    </source>
</reference>
<dbReference type="Pfam" id="PF00012">
    <property type="entry name" value="HSP70"/>
    <property type="match status" value="1"/>
</dbReference>
<organism evidence="10 11">
    <name type="scientific">Eiseniibacteriota bacterium</name>
    <dbReference type="NCBI Taxonomy" id="2212470"/>
    <lineage>
        <taxon>Bacteria</taxon>
        <taxon>Candidatus Eiseniibacteriota</taxon>
    </lineage>
</organism>
<gene>
    <name evidence="7 10" type="primary">dnaK</name>
    <name evidence="10" type="ORF">HZA61_16875</name>
</gene>
<dbReference type="CDD" id="cd10234">
    <property type="entry name" value="ASKHA_NBD_HSP70_DnaK-like"/>
    <property type="match status" value="1"/>
</dbReference>
<dbReference type="SUPFAM" id="SSF53067">
    <property type="entry name" value="Actin-like ATPase domain"/>
    <property type="match status" value="2"/>
</dbReference>
<evidence type="ECO:0000313" key="11">
    <source>
        <dbReference type="Proteomes" id="UP000696931"/>
    </source>
</evidence>
<dbReference type="FunFam" id="3.30.420.40:FF:000004">
    <property type="entry name" value="Molecular chaperone DnaK"/>
    <property type="match status" value="1"/>
</dbReference>
<evidence type="ECO:0000256" key="9">
    <source>
        <dbReference type="SAM" id="MobiDB-lite"/>
    </source>
</evidence>
<dbReference type="FunFam" id="1.20.1270.10:FF:000001">
    <property type="entry name" value="Molecular chaperone DnaK"/>
    <property type="match status" value="1"/>
</dbReference>
<dbReference type="GO" id="GO:0051082">
    <property type="term" value="F:unfolded protein binding"/>
    <property type="evidence" value="ECO:0007669"/>
    <property type="project" value="InterPro"/>
</dbReference>
<comment type="function">
    <text evidence="7">Acts as a chaperone.</text>
</comment>
<evidence type="ECO:0000256" key="1">
    <source>
        <dbReference type="ARBA" id="ARBA00007381"/>
    </source>
</evidence>
<evidence type="ECO:0000313" key="10">
    <source>
        <dbReference type="EMBL" id="MBI5171163.1"/>
    </source>
</evidence>
<comment type="induction">
    <text evidence="7">By stress conditions e.g. heat shock.</text>
</comment>
<evidence type="ECO:0000256" key="8">
    <source>
        <dbReference type="RuleBase" id="RU003322"/>
    </source>
</evidence>
<comment type="caution">
    <text evidence="10">The sequence shown here is derived from an EMBL/GenBank/DDBJ whole genome shotgun (WGS) entry which is preliminary data.</text>
</comment>
<dbReference type="InterPro" id="IPR018181">
    <property type="entry name" value="Heat_shock_70_CS"/>
</dbReference>
<keyword evidence="4 7" id="KW-0067">ATP-binding</keyword>
<feature type="compositionally biased region" description="Basic and acidic residues" evidence="9">
    <location>
        <begin position="622"/>
        <end position="631"/>
    </location>
</feature>
<dbReference type="AlphaFoldDB" id="A0A933W4L3"/>
<accession>A0A933W4L3</accession>
<evidence type="ECO:0000256" key="6">
    <source>
        <dbReference type="ARBA" id="ARBA00023186"/>
    </source>
</evidence>
<dbReference type="NCBIfam" id="NF003520">
    <property type="entry name" value="PRK05183.1"/>
    <property type="match status" value="1"/>
</dbReference>
<keyword evidence="6 7" id="KW-0143">Chaperone</keyword>
<evidence type="ECO:0000256" key="4">
    <source>
        <dbReference type="ARBA" id="ARBA00022840"/>
    </source>
</evidence>
<evidence type="ECO:0000256" key="7">
    <source>
        <dbReference type="HAMAP-Rule" id="MF_00332"/>
    </source>
</evidence>
<comment type="similarity">
    <text evidence="1 7 8">Belongs to the heat shock protein 70 family.</text>
</comment>
<name>A0A933W4L3_UNCEI</name>
<dbReference type="PROSITE" id="PS01036">
    <property type="entry name" value="HSP70_3"/>
    <property type="match status" value="1"/>
</dbReference>
<dbReference type="FunFam" id="3.90.640.10:FF:000003">
    <property type="entry name" value="Molecular chaperone DnaK"/>
    <property type="match status" value="1"/>
</dbReference>
<keyword evidence="2 7" id="KW-0597">Phosphoprotein</keyword>
<dbReference type="GO" id="GO:0140662">
    <property type="term" value="F:ATP-dependent protein folding chaperone"/>
    <property type="evidence" value="ECO:0007669"/>
    <property type="project" value="InterPro"/>
</dbReference>
<dbReference type="InterPro" id="IPR013126">
    <property type="entry name" value="Hsp_70_fam"/>
</dbReference>
<evidence type="ECO:0000256" key="2">
    <source>
        <dbReference type="ARBA" id="ARBA00022553"/>
    </source>
</evidence>
<proteinExistence type="evidence at transcript level"/>
<dbReference type="NCBIfam" id="TIGR02350">
    <property type="entry name" value="prok_dnaK"/>
    <property type="match status" value="1"/>
</dbReference>
<dbReference type="Gene3D" id="3.90.640.10">
    <property type="entry name" value="Actin, Chain A, domain 4"/>
    <property type="match status" value="1"/>
</dbReference>
<dbReference type="InterPro" id="IPR043129">
    <property type="entry name" value="ATPase_NBD"/>
</dbReference>
<dbReference type="EMBL" id="JACRIW010000121">
    <property type="protein sequence ID" value="MBI5171163.1"/>
    <property type="molecule type" value="Genomic_DNA"/>
</dbReference>
<dbReference type="Gene3D" id="2.60.34.10">
    <property type="entry name" value="Substrate Binding Domain Of DNAk, Chain A, domain 1"/>
    <property type="match status" value="1"/>
</dbReference>
<evidence type="ECO:0000256" key="3">
    <source>
        <dbReference type="ARBA" id="ARBA00022741"/>
    </source>
</evidence>